<organism evidence="2 3">
    <name type="scientific">Algoriphagus machipongonensis</name>
    <dbReference type="NCBI Taxonomy" id="388413"/>
    <lineage>
        <taxon>Bacteria</taxon>
        <taxon>Pseudomonadati</taxon>
        <taxon>Bacteroidota</taxon>
        <taxon>Cytophagia</taxon>
        <taxon>Cytophagales</taxon>
        <taxon>Cyclobacteriaceae</taxon>
        <taxon>Algoriphagus</taxon>
    </lineage>
</organism>
<sequence>MNYKLFIAGALLLSLFSCKDDQEITPLDELQGEWKFKMEKVGNNYELDFVDRLVFKPDGRVYGEGITTNTKTDKLLGYRYYFNGKYELVEDKVIIKEREIFNNSFTDSFFLTKDDLIYQEEDYGLVSYLIKENYSELHIICPPNANCANIIYTKSN</sequence>
<dbReference type="Proteomes" id="UP000003919">
    <property type="component" value="Unassembled WGS sequence"/>
</dbReference>
<evidence type="ECO:0000259" key="1">
    <source>
        <dbReference type="Pfam" id="PF13648"/>
    </source>
</evidence>
<gene>
    <name evidence="2" type="ORF">ALPR1_10760</name>
</gene>
<dbReference type="STRING" id="388413.ALPR1_10760"/>
<dbReference type="OrthoDB" id="825378at2"/>
<dbReference type="RefSeq" id="WP_008200443.1">
    <property type="nucleotide sequence ID" value="NZ_CM001023.1"/>
</dbReference>
<dbReference type="PROSITE" id="PS51257">
    <property type="entry name" value="PROKAR_LIPOPROTEIN"/>
    <property type="match status" value="1"/>
</dbReference>
<name>A3HS73_9BACT</name>
<accession>A3HS73</accession>
<dbReference type="EMBL" id="AAXU02000001">
    <property type="protein sequence ID" value="EAZ82691.1"/>
    <property type="molecule type" value="Genomic_DNA"/>
</dbReference>
<dbReference type="AlphaFoldDB" id="A3HS73"/>
<evidence type="ECO:0000313" key="2">
    <source>
        <dbReference type="EMBL" id="EAZ82691.1"/>
    </source>
</evidence>
<proteinExistence type="predicted"/>
<reference evidence="2 3" key="1">
    <citation type="journal article" date="2011" name="J. Bacteriol.">
        <title>Complete genome sequence of Algoriphagus sp. PR1, bacterial prey of a colony-forming choanoflagellate.</title>
        <authorList>
            <person name="Alegado R.A."/>
            <person name="Ferriera S."/>
            <person name="Nusbaum C."/>
            <person name="Young S.K."/>
            <person name="Zeng Q."/>
            <person name="Imamovic A."/>
            <person name="Fairclough S.R."/>
            <person name="King N."/>
        </authorList>
    </citation>
    <scope>NUCLEOTIDE SEQUENCE [LARGE SCALE GENOMIC DNA]</scope>
    <source>
        <strain evidence="2 3">PR1</strain>
    </source>
</reference>
<protein>
    <recommendedName>
        <fullName evidence="1">Lipocalin-like domain-containing protein</fullName>
    </recommendedName>
</protein>
<comment type="caution">
    <text evidence="2">The sequence shown here is derived from an EMBL/GenBank/DDBJ whole genome shotgun (WGS) entry which is preliminary data.</text>
</comment>
<feature type="domain" description="Lipocalin-like" evidence="1">
    <location>
        <begin position="30"/>
        <end position="117"/>
    </location>
</feature>
<keyword evidence="3" id="KW-1185">Reference proteome</keyword>
<dbReference type="HOGENOM" id="CLU_1682925_0_0_10"/>
<dbReference type="InterPro" id="IPR024311">
    <property type="entry name" value="Lipocalin-like"/>
</dbReference>
<evidence type="ECO:0000313" key="3">
    <source>
        <dbReference type="Proteomes" id="UP000003919"/>
    </source>
</evidence>
<dbReference type="Pfam" id="PF13648">
    <property type="entry name" value="Lipocalin_4"/>
    <property type="match status" value="1"/>
</dbReference>